<dbReference type="SMART" id="SM00345">
    <property type="entry name" value="HTH_GNTR"/>
    <property type="match status" value="1"/>
</dbReference>
<reference evidence="7" key="1">
    <citation type="submission" date="2019-08" db="EMBL/GenBank/DDBJ databases">
        <title>Arthrobacter sp. nov., isolated from plateau pika and Tibetan wild ass.</title>
        <authorList>
            <person name="Ge Y."/>
        </authorList>
    </citation>
    <scope>NUCLEOTIDE SEQUENCE [LARGE SCALE GENOMIC DNA]</scope>
    <source>
        <strain evidence="7">HF-1365</strain>
    </source>
</reference>
<dbReference type="InterPro" id="IPR036388">
    <property type="entry name" value="WH-like_DNA-bd_sf"/>
</dbReference>
<keyword evidence="1" id="KW-0678">Repressor</keyword>
<name>A0A7K0GAC6_9ACTN</name>
<dbReference type="InterPro" id="IPR011663">
    <property type="entry name" value="UTRA"/>
</dbReference>
<proteinExistence type="predicted"/>
<dbReference type="GO" id="GO:0045892">
    <property type="term" value="P:negative regulation of DNA-templated transcription"/>
    <property type="evidence" value="ECO:0007669"/>
    <property type="project" value="TreeGrafter"/>
</dbReference>
<keyword evidence="2" id="KW-0805">Transcription regulation</keyword>
<keyword evidence="7" id="KW-1185">Reference proteome</keyword>
<keyword evidence="4" id="KW-0804">Transcription</keyword>
<dbReference type="InterPro" id="IPR000524">
    <property type="entry name" value="Tscrpt_reg_HTH_GntR"/>
</dbReference>
<evidence type="ECO:0000313" key="7">
    <source>
        <dbReference type="Proteomes" id="UP000470010"/>
    </source>
</evidence>
<dbReference type="PANTHER" id="PTHR44846:SF4">
    <property type="entry name" value="HTH GNTR-TYPE DOMAIN-CONTAINING PROTEIN"/>
    <property type="match status" value="1"/>
</dbReference>
<dbReference type="GO" id="GO:0003700">
    <property type="term" value="F:DNA-binding transcription factor activity"/>
    <property type="evidence" value="ECO:0007669"/>
    <property type="project" value="InterPro"/>
</dbReference>
<dbReference type="InterPro" id="IPR036390">
    <property type="entry name" value="WH_DNA-bd_sf"/>
</dbReference>
<dbReference type="EMBL" id="VTFZ01000013">
    <property type="protein sequence ID" value="MRX80788.1"/>
    <property type="molecule type" value="Genomic_DNA"/>
</dbReference>
<dbReference type="Proteomes" id="UP000470010">
    <property type="component" value="Unassembled WGS sequence"/>
</dbReference>
<dbReference type="PANTHER" id="PTHR44846">
    <property type="entry name" value="MANNOSYL-D-GLYCERATE TRANSPORT/METABOLISM SYSTEM REPRESSOR MNGR-RELATED"/>
    <property type="match status" value="1"/>
</dbReference>
<dbReference type="SUPFAM" id="SSF46785">
    <property type="entry name" value="Winged helix' DNA-binding domain"/>
    <property type="match status" value="1"/>
</dbReference>
<comment type="caution">
    <text evidence="6">The sequence shown here is derived from an EMBL/GenBank/DDBJ whole genome shotgun (WGS) entry which is preliminary data.</text>
</comment>
<gene>
    <name evidence="6" type="ORF">GJE22_09360</name>
</gene>
<sequence length="328" mass="37196">MILLFLRPIFRFRSACLSIFHSVPAVLFPLNKALYFWVKAGYFAFMVYRNRLQSDNDRSRSLYRRSLTKEVLMLKYQAIASDIQQSIEDGSLKPNDKLPTVVELCDIYNVSKITIKRAFDLLIEKGLIASKRGSGAYVKNTGELAEARGSGLYISGIDESASDSFTFTRSDRARGFTTEHRDLGQEISSVVYDFSIVPAPEDIARHLNIQPDDFVYHHCRTRCLDGLPIVIEYTYMPLDLVPGLKKSQLYQSVYAYLRDVLGYKISSFHRIIRAVAATEEEAERLEVAAGSPLLELEQVGFLDDGTPFEYSVSRNVGDRSELRDINVV</sequence>
<evidence type="ECO:0000256" key="2">
    <source>
        <dbReference type="ARBA" id="ARBA00023015"/>
    </source>
</evidence>
<dbReference type="InterPro" id="IPR028978">
    <property type="entry name" value="Chorismate_lyase_/UTRA_dom_sf"/>
</dbReference>
<protein>
    <submittedName>
        <fullName evidence="6">UTRA domain-containing protein</fullName>
    </submittedName>
</protein>
<feature type="domain" description="HTH gntR-type" evidence="5">
    <location>
        <begin position="73"/>
        <end position="141"/>
    </location>
</feature>
<evidence type="ECO:0000256" key="1">
    <source>
        <dbReference type="ARBA" id="ARBA00022491"/>
    </source>
</evidence>
<dbReference type="Gene3D" id="1.10.10.10">
    <property type="entry name" value="Winged helix-like DNA-binding domain superfamily/Winged helix DNA-binding domain"/>
    <property type="match status" value="1"/>
</dbReference>
<evidence type="ECO:0000256" key="4">
    <source>
        <dbReference type="ARBA" id="ARBA00023163"/>
    </source>
</evidence>
<evidence type="ECO:0000256" key="3">
    <source>
        <dbReference type="ARBA" id="ARBA00023125"/>
    </source>
</evidence>
<organism evidence="6 7">
    <name type="scientific">Enorma shizhengliae</name>
    <dbReference type="NCBI Taxonomy" id="2606615"/>
    <lineage>
        <taxon>Bacteria</taxon>
        <taxon>Bacillati</taxon>
        <taxon>Actinomycetota</taxon>
        <taxon>Coriobacteriia</taxon>
        <taxon>Coriobacteriales</taxon>
        <taxon>Coriobacteriaceae</taxon>
        <taxon>Enorma</taxon>
    </lineage>
</organism>
<dbReference type="CDD" id="cd07377">
    <property type="entry name" value="WHTH_GntR"/>
    <property type="match status" value="1"/>
</dbReference>
<dbReference type="Pfam" id="PF00392">
    <property type="entry name" value="GntR"/>
    <property type="match status" value="1"/>
</dbReference>
<dbReference type="Gene3D" id="3.40.1410.10">
    <property type="entry name" value="Chorismate lyase-like"/>
    <property type="match status" value="1"/>
</dbReference>
<keyword evidence="3" id="KW-0238">DNA-binding</keyword>
<dbReference type="Pfam" id="PF07702">
    <property type="entry name" value="UTRA"/>
    <property type="match status" value="1"/>
</dbReference>
<accession>A0A7K0GAC6</accession>
<dbReference type="PROSITE" id="PS50949">
    <property type="entry name" value="HTH_GNTR"/>
    <property type="match status" value="1"/>
</dbReference>
<dbReference type="FunFam" id="3.40.1410.10:FF:000008">
    <property type="entry name" value="Transcriptional regulator, GntR family"/>
    <property type="match status" value="1"/>
</dbReference>
<dbReference type="InterPro" id="IPR050679">
    <property type="entry name" value="Bact_HTH_transcr_reg"/>
</dbReference>
<dbReference type="SUPFAM" id="SSF64288">
    <property type="entry name" value="Chorismate lyase-like"/>
    <property type="match status" value="1"/>
</dbReference>
<dbReference type="AlphaFoldDB" id="A0A7K0GAC6"/>
<dbReference type="GO" id="GO:0003677">
    <property type="term" value="F:DNA binding"/>
    <property type="evidence" value="ECO:0007669"/>
    <property type="project" value="UniProtKB-KW"/>
</dbReference>
<evidence type="ECO:0000259" key="5">
    <source>
        <dbReference type="PROSITE" id="PS50949"/>
    </source>
</evidence>
<evidence type="ECO:0000313" key="6">
    <source>
        <dbReference type="EMBL" id="MRX80788.1"/>
    </source>
</evidence>
<dbReference type="SMART" id="SM00866">
    <property type="entry name" value="UTRA"/>
    <property type="match status" value="1"/>
</dbReference>